<keyword evidence="1" id="KW-0812">Transmembrane</keyword>
<keyword evidence="1" id="KW-0472">Membrane</keyword>
<keyword evidence="3" id="KW-1185">Reference proteome</keyword>
<keyword evidence="1" id="KW-1133">Transmembrane helix</keyword>
<dbReference type="AlphaFoldDB" id="A0A0L6VLP1"/>
<name>A0A0L6VLP1_9BASI</name>
<dbReference type="OrthoDB" id="2246127at2759"/>
<comment type="caution">
    <text evidence="2">The sequence shown here is derived from an EMBL/GenBank/DDBJ whole genome shotgun (WGS) entry which is preliminary data.</text>
</comment>
<dbReference type="VEuPathDB" id="FungiDB:VP01_1377g4"/>
<feature type="transmembrane region" description="Helical" evidence="1">
    <location>
        <begin position="79"/>
        <end position="102"/>
    </location>
</feature>
<reference evidence="2 3" key="1">
    <citation type="submission" date="2015-08" db="EMBL/GenBank/DDBJ databases">
        <title>Next Generation Sequencing and Analysis of the Genome of Puccinia sorghi L Schw, the Causal Agent of Maize Common Rust.</title>
        <authorList>
            <person name="Rochi L."/>
            <person name="Burguener G."/>
            <person name="Darino M."/>
            <person name="Turjanski A."/>
            <person name="Kreff E."/>
            <person name="Dieguez M.J."/>
            <person name="Sacco F."/>
        </authorList>
    </citation>
    <scope>NUCLEOTIDE SEQUENCE [LARGE SCALE GENOMIC DNA]</scope>
    <source>
        <strain evidence="2 3">RO10H11247</strain>
    </source>
</reference>
<protein>
    <submittedName>
        <fullName evidence="2">Uncharacterized protein</fullName>
    </submittedName>
</protein>
<evidence type="ECO:0000313" key="3">
    <source>
        <dbReference type="Proteomes" id="UP000037035"/>
    </source>
</evidence>
<evidence type="ECO:0000256" key="1">
    <source>
        <dbReference type="SAM" id="Phobius"/>
    </source>
</evidence>
<proteinExistence type="predicted"/>
<dbReference type="Proteomes" id="UP000037035">
    <property type="component" value="Unassembled WGS sequence"/>
</dbReference>
<dbReference type="EMBL" id="LAVV01004198">
    <property type="protein sequence ID" value="KNZ61624.1"/>
    <property type="molecule type" value="Genomic_DNA"/>
</dbReference>
<sequence length="320" mass="36824">MRTEQKKSALQIDLAFVQHMAAIMIIGHLHNIISRTQHEKLCALVAIFNLQLPHWTTLFKNKASVCETLNIKLNDSINILSLVIFLIFGQYILTHTDTFLFWTSTSYLNLRNDVRNSQWKFECKWCPFQEKISISMSLPNCSMELWLYLFSSIDFMGNCMQNASDLELLNMSLGKTSNFGFHILFHTIRIKIFQNGFPLADLFANGIWGEGRISPFIWNQIKFPYFWRVKANGQGIFPNNGTNTYHTTAHLQACHLLKPIKNKIVTFCQHLKRLDDFITKSFVGYDICLNQEVLVMTAVFCFLGDSPKHAEVTNTPNPGV</sequence>
<evidence type="ECO:0000313" key="2">
    <source>
        <dbReference type="EMBL" id="KNZ61624.1"/>
    </source>
</evidence>
<accession>A0A0L6VLP1</accession>
<gene>
    <name evidence="2" type="ORF">VP01_1377g4</name>
</gene>
<organism evidence="2 3">
    <name type="scientific">Puccinia sorghi</name>
    <dbReference type="NCBI Taxonomy" id="27349"/>
    <lineage>
        <taxon>Eukaryota</taxon>
        <taxon>Fungi</taxon>
        <taxon>Dikarya</taxon>
        <taxon>Basidiomycota</taxon>
        <taxon>Pucciniomycotina</taxon>
        <taxon>Pucciniomycetes</taxon>
        <taxon>Pucciniales</taxon>
        <taxon>Pucciniaceae</taxon>
        <taxon>Puccinia</taxon>
    </lineage>
</organism>